<dbReference type="Pfam" id="PF00528">
    <property type="entry name" value="BPD_transp_1"/>
    <property type="match status" value="1"/>
</dbReference>
<keyword evidence="4 7" id="KW-0812">Transmembrane</keyword>
<keyword evidence="10" id="KW-1185">Reference proteome</keyword>
<evidence type="ECO:0000256" key="4">
    <source>
        <dbReference type="ARBA" id="ARBA00022692"/>
    </source>
</evidence>
<dbReference type="RefSeq" id="WP_378281883.1">
    <property type="nucleotide sequence ID" value="NZ_JBHSON010000013.1"/>
</dbReference>
<dbReference type="PANTHER" id="PTHR30151">
    <property type="entry name" value="ALKANE SULFONATE ABC TRANSPORTER-RELATED, MEMBRANE SUBUNIT"/>
    <property type="match status" value="1"/>
</dbReference>
<reference evidence="10" key="1">
    <citation type="journal article" date="2019" name="Int. J. Syst. Evol. Microbiol.">
        <title>The Global Catalogue of Microorganisms (GCM) 10K type strain sequencing project: providing services to taxonomists for standard genome sequencing and annotation.</title>
        <authorList>
            <consortium name="The Broad Institute Genomics Platform"/>
            <consortium name="The Broad Institute Genome Sequencing Center for Infectious Disease"/>
            <person name="Wu L."/>
            <person name="Ma J."/>
        </authorList>
    </citation>
    <scope>NUCLEOTIDE SEQUENCE [LARGE SCALE GENOMIC DNA]</scope>
    <source>
        <strain evidence="10">KCTC 42087</strain>
    </source>
</reference>
<sequence length="277" mass="29110">MRSASPAAGGSAGGAPPAGLRLGDRVRAGRPLLVGALSLAAGVVLWWLVTVAFDIPAYRLPTPGAVASHALTLARDGALTLHVQQTLAEVVQGVLLGSVLGVVLAMLFTRVRPLERVLMPLIVIAQVTPKISIAPLIVLWLGLGIGSKIALITLVSFYPVLINMTMRLRTIPTGVDDLARLLRIGPIARAIKIDLPYSLPAIAVGLRLGVLQAVTAAVIGEFIGAEAGLGYLERQAQDNDDIRLVIISLGLLCLLAWVLYALVGLVERRLSNRFGAA</sequence>
<feature type="transmembrane region" description="Helical" evidence="7">
    <location>
        <begin position="90"/>
        <end position="109"/>
    </location>
</feature>
<name>A0ABW0ZSJ3_9ACTN</name>
<dbReference type="CDD" id="cd06261">
    <property type="entry name" value="TM_PBP2"/>
    <property type="match status" value="1"/>
</dbReference>
<evidence type="ECO:0000313" key="10">
    <source>
        <dbReference type="Proteomes" id="UP001596074"/>
    </source>
</evidence>
<dbReference type="PANTHER" id="PTHR30151:SF0">
    <property type="entry name" value="ABC TRANSPORTER PERMEASE PROTEIN MJ0413-RELATED"/>
    <property type="match status" value="1"/>
</dbReference>
<dbReference type="Proteomes" id="UP001596074">
    <property type="component" value="Unassembled WGS sequence"/>
</dbReference>
<keyword evidence="2 7" id="KW-0813">Transport</keyword>
<organism evidence="9 10">
    <name type="scientific">Actinomadura rugatobispora</name>
    <dbReference type="NCBI Taxonomy" id="1994"/>
    <lineage>
        <taxon>Bacteria</taxon>
        <taxon>Bacillati</taxon>
        <taxon>Actinomycetota</taxon>
        <taxon>Actinomycetes</taxon>
        <taxon>Streptosporangiales</taxon>
        <taxon>Thermomonosporaceae</taxon>
        <taxon>Actinomadura</taxon>
    </lineage>
</organism>
<gene>
    <name evidence="9" type="ORF">ACFPZN_11625</name>
</gene>
<keyword evidence="6 7" id="KW-0472">Membrane</keyword>
<keyword evidence="5 7" id="KW-1133">Transmembrane helix</keyword>
<dbReference type="PROSITE" id="PS50928">
    <property type="entry name" value="ABC_TM1"/>
    <property type="match status" value="1"/>
</dbReference>
<dbReference type="SUPFAM" id="SSF161098">
    <property type="entry name" value="MetI-like"/>
    <property type="match status" value="1"/>
</dbReference>
<evidence type="ECO:0000256" key="2">
    <source>
        <dbReference type="ARBA" id="ARBA00022448"/>
    </source>
</evidence>
<evidence type="ECO:0000256" key="5">
    <source>
        <dbReference type="ARBA" id="ARBA00022989"/>
    </source>
</evidence>
<evidence type="ECO:0000256" key="7">
    <source>
        <dbReference type="RuleBase" id="RU363032"/>
    </source>
</evidence>
<evidence type="ECO:0000256" key="1">
    <source>
        <dbReference type="ARBA" id="ARBA00004651"/>
    </source>
</evidence>
<keyword evidence="3" id="KW-1003">Cell membrane</keyword>
<comment type="similarity">
    <text evidence="7">Belongs to the binding-protein-dependent transport system permease family.</text>
</comment>
<dbReference type="InterPro" id="IPR035906">
    <property type="entry name" value="MetI-like_sf"/>
</dbReference>
<dbReference type="EMBL" id="JBHSON010000013">
    <property type="protein sequence ID" value="MFC5746260.1"/>
    <property type="molecule type" value="Genomic_DNA"/>
</dbReference>
<evidence type="ECO:0000256" key="6">
    <source>
        <dbReference type="ARBA" id="ARBA00023136"/>
    </source>
</evidence>
<evidence type="ECO:0000256" key="3">
    <source>
        <dbReference type="ARBA" id="ARBA00022475"/>
    </source>
</evidence>
<comment type="subcellular location">
    <subcellularLocation>
        <location evidence="1 7">Cell membrane</location>
        <topology evidence="1 7">Multi-pass membrane protein</topology>
    </subcellularLocation>
</comment>
<feature type="transmembrane region" description="Helical" evidence="7">
    <location>
        <begin position="244"/>
        <end position="266"/>
    </location>
</feature>
<evidence type="ECO:0000313" key="9">
    <source>
        <dbReference type="EMBL" id="MFC5746260.1"/>
    </source>
</evidence>
<feature type="domain" description="ABC transmembrane type-1" evidence="8">
    <location>
        <begin position="83"/>
        <end position="264"/>
    </location>
</feature>
<feature type="transmembrane region" description="Helical" evidence="7">
    <location>
        <begin position="31"/>
        <end position="53"/>
    </location>
</feature>
<dbReference type="InterPro" id="IPR000515">
    <property type="entry name" value="MetI-like"/>
</dbReference>
<protein>
    <submittedName>
        <fullName evidence="9">ABC transporter permease</fullName>
    </submittedName>
</protein>
<comment type="caution">
    <text evidence="9">The sequence shown here is derived from an EMBL/GenBank/DDBJ whole genome shotgun (WGS) entry which is preliminary data.</text>
</comment>
<accession>A0ABW0ZSJ3</accession>
<dbReference type="Gene3D" id="1.10.3720.10">
    <property type="entry name" value="MetI-like"/>
    <property type="match status" value="1"/>
</dbReference>
<proteinExistence type="inferred from homology"/>
<feature type="transmembrane region" description="Helical" evidence="7">
    <location>
        <begin position="199"/>
        <end position="224"/>
    </location>
</feature>
<evidence type="ECO:0000259" key="8">
    <source>
        <dbReference type="PROSITE" id="PS50928"/>
    </source>
</evidence>